<gene>
    <name evidence="2" type="ORF">VTL71DRAFT_9857</name>
</gene>
<dbReference type="InterPro" id="IPR053083">
    <property type="entry name" value="TF_kinase-domain_protein"/>
</dbReference>
<sequence length="1093" mass="120344">MAANPRTAAFYDEYREWEAHNDGPLPFFAPSTDAQIDASYLATPFALPPVAPRPPPRAPTALQAPLRAVIARRQVVDPPTPVALLAPFPTYPGGYGGPNWTGVKHLGTGGGGTVTLWEYTGPAAGRPPIHDRIVAKKQELVGGGLLFESQYMMDLNAAMSEHIVKLLVDPTPALTAASAAAEGLHPRWAGQRRLEELTLWKIFQCLVDGCAVLEHGFEYIYVGGIAQIPPNSISNHVVDPGVLVHFDMKLENVMCARVTGAAATHPDTPICKIGDFGLSLEMRRDSSGRDNTGIFPLAWNLTEGAIFRSMESLELSNGPSMWQIRPSDERMGHRSDHVRACYDQPTVEAHRPFYPGPLRLLAPLGRVFGVDIQAVPLISAMLKDTIQECLYEIPSNRPLLLDLKRLIMVQIDTLVQAGIQPEGWEDLERLEPLTPLQDQQVQFGLGKVRCTALRVAARVKTGIAIYHSTNNRLCTITSWDQSAGRYTYGLRVLTQKQHKIQPPRLNQAPHAPTVGAASFVLSLHSALGRTKSFVSLDNFMPCSTSNFSANGNLKEGKLEKSVIHQSENLHDEAMAAPAPPPPPVIPPGLIGPVTTAAFLTANPTFSTQFLYWYSYNNPAALGAGAIPLPGVFIPVWRTRAFVQAPLGPLPFAIPPPVVVNNAMGVLPPPKPGPTPAQLGLLTPPFAPRGIGKRPANWKGRKILGIGGQGAVCLWEWNPKATSRPTIDHRQVVVKLALATKSLRKEGAIMMRHRRASSDHIVKLLARPKVLSGPDCTRENLDPMIWQGRINRLIMEYCPHGSLEELLERREARNFPFKELTLWRIFECLVDGCSVLTYGEELKIDGLGRILVPTPAPQDVVVHLDMKPDNIFADLTNMAHAGLPIYKIGDFGFAETFDSNPNNVAPSDIFAEDFDRRLSGTARFYAPEQFTRRWDFNDFMTSPSPVCGKYGTATNVWGIGVIMMVCYNKLPPKPHRPFTYTTAAGASFTAYGTEFNRQRYSPRLKDLIYRCLAEDPSVRPGLPELKTIIRDNVALEQASGSEIDNWYDMEVPDPATYRADATDNPPAVPPAGRRITPFREATLKRRATRGWPVY</sequence>
<accession>A0ABR4BQR5</accession>
<dbReference type="PANTHER" id="PTHR44305">
    <property type="entry name" value="SI:DKEY-192D15.2-RELATED"/>
    <property type="match status" value="1"/>
</dbReference>
<dbReference type="PROSITE" id="PS00108">
    <property type="entry name" value="PROTEIN_KINASE_ST"/>
    <property type="match status" value="1"/>
</dbReference>
<dbReference type="PROSITE" id="PS50011">
    <property type="entry name" value="PROTEIN_KINASE_DOM"/>
    <property type="match status" value="2"/>
</dbReference>
<reference evidence="2 3" key="1">
    <citation type="journal article" date="2024" name="Commun. Biol.">
        <title>Comparative genomic analysis of thermophilic fungi reveals convergent evolutionary adaptations and gene losses.</title>
        <authorList>
            <person name="Steindorff A.S."/>
            <person name="Aguilar-Pontes M.V."/>
            <person name="Robinson A.J."/>
            <person name="Andreopoulos B."/>
            <person name="LaButti K."/>
            <person name="Kuo A."/>
            <person name="Mondo S."/>
            <person name="Riley R."/>
            <person name="Otillar R."/>
            <person name="Haridas S."/>
            <person name="Lipzen A."/>
            <person name="Grimwood J."/>
            <person name="Schmutz J."/>
            <person name="Clum A."/>
            <person name="Reid I.D."/>
            <person name="Moisan M.C."/>
            <person name="Butler G."/>
            <person name="Nguyen T.T.M."/>
            <person name="Dewar K."/>
            <person name="Conant G."/>
            <person name="Drula E."/>
            <person name="Henrissat B."/>
            <person name="Hansel C."/>
            <person name="Singer S."/>
            <person name="Hutchinson M.I."/>
            <person name="de Vries R.P."/>
            <person name="Natvig D.O."/>
            <person name="Powell A.J."/>
            <person name="Tsang A."/>
            <person name="Grigoriev I.V."/>
        </authorList>
    </citation>
    <scope>NUCLEOTIDE SEQUENCE [LARGE SCALE GENOMIC DNA]</scope>
    <source>
        <strain evidence="2 3">CBS 494.80</strain>
    </source>
</reference>
<feature type="domain" description="Protein kinase" evidence="1">
    <location>
        <begin position="697"/>
        <end position="1034"/>
    </location>
</feature>
<evidence type="ECO:0000313" key="2">
    <source>
        <dbReference type="EMBL" id="KAL2060035.1"/>
    </source>
</evidence>
<dbReference type="InterPro" id="IPR008271">
    <property type="entry name" value="Ser/Thr_kinase_AS"/>
</dbReference>
<feature type="domain" description="Protein kinase" evidence="1">
    <location>
        <begin position="100"/>
        <end position="409"/>
    </location>
</feature>
<dbReference type="PANTHER" id="PTHR44305:SF2">
    <property type="entry name" value="SI:DKEY-192D15.2"/>
    <property type="match status" value="1"/>
</dbReference>
<dbReference type="SUPFAM" id="SSF56112">
    <property type="entry name" value="Protein kinase-like (PK-like)"/>
    <property type="match status" value="2"/>
</dbReference>
<comment type="caution">
    <text evidence="2">The sequence shown here is derived from an EMBL/GenBank/DDBJ whole genome shotgun (WGS) entry which is preliminary data.</text>
</comment>
<dbReference type="InterPro" id="IPR011009">
    <property type="entry name" value="Kinase-like_dom_sf"/>
</dbReference>
<dbReference type="Proteomes" id="UP001595075">
    <property type="component" value="Unassembled WGS sequence"/>
</dbReference>
<organism evidence="2 3">
    <name type="scientific">Oculimacula yallundae</name>
    <dbReference type="NCBI Taxonomy" id="86028"/>
    <lineage>
        <taxon>Eukaryota</taxon>
        <taxon>Fungi</taxon>
        <taxon>Dikarya</taxon>
        <taxon>Ascomycota</taxon>
        <taxon>Pezizomycotina</taxon>
        <taxon>Leotiomycetes</taxon>
        <taxon>Helotiales</taxon>
        <taxon>Ploettnerulaceae</taxon>
        <taxon>Oculimacula</taxon>
    </lineage>
</organism>
<evidence type="ECO:0000259" key="1">
    <source>
        <dbReference type="PROSITE" id="PS50011"/>
    </source>
</evidence>
<keyword evidence="3" id="KW-1185">Reference proteome</keyword>
<proteinExistence type="predicted"/>
<dbReference type="InterPro" id="IPR000719">
    <property type="entry name" value="Prot_kinase_dom"/>
</dbReference>
<dbReference type="Pfam" id="PF00069">
    <property type="entry name" value="Pkinase"/>
    <property type="match status" value="1"/>
</dbReference>
<dbReference type="Gene3D" id="1.10.510.10">
    <property type="entry name" value="Transferase(Phosphotransferase) domain 1"/>
    <property type="match status" value="2"/>
</dbReference>
<name>A0ABR4BQR5_9HELO</name>
<dbReference type="SMART" id="SM00220">
    <property type="entry name" value="S_TKc"/>
    <property type="match status" value="1"/>
</dbReference>
<evidence type="ECO:0000313" key="3">
    <source>
        <dbReference type="Proteomes" id="UP001595075"/>
    </source>
</evidence>
<protein>
    <recommendedName>
        <fullName evidence="1">Protein kinase domain-containing protein</fullName>
    </recommendedName>
</protein>
<dbReference type="EMBL" id="JAZHXI010000024">
    <property type="protein sequence ID" value="KAL2060035.1"/>
    <property type="molecule type" value="Genomic_DNA"/>
</dbReference>